<reference evidence="2 3" key="1">
    <citation type="submission" date="2021-08" db="EMBL/GenBank/DDBJ databases">
        <authorList>
            <person name="Zhang D."/>
            <person name="Zhang A."/>
            <person name="Wang L."/>
        </authorList>
    </citation>
    <scope>NUCLEOTIDE SEQUENCE [LARGE SCALE GENOMIC DNA]</scope>
    <source>
        <strain evidence="2 3">WL0086</strain>
    </source>
</reference>
<organism evidence="2 3">
    <name type="scientific">Actomonas aquatica</name>
    <dbReference type="NCBI Taxonomy" id="2866162"/>
    <lineage>
        <taxon>Bacteria</taxon>
        <taxon>Pseudomonadati</taxon>
        <taxon>Verrucomicrobiota</taxon>
        <taxon>Opitutia</taxon>
        <taxon>Opitutales</taxon>
        <taxon>Opitutaceae</taxon>
        <taxon>Actomonas</taxon>
    </lineage>
</organism>
<dbReference type="RefSeq" id="WP_221031774.1">
    <property type="nucleotide sequence ID" value="NZ_CP139781.1"/>
</dbReference>
<evidence type="ECO:0008006" key="4">
    <source>
        <dbReference type="Google" id="ProtNLM"/>
    </source>
</evidence>
<protein>
    <recommendedName>
        <fullName evidence="4">DUF4382 domain-containing protein</fullName>
    </recommendedName>
</protein>
<accession>A0ABZ1CBQ4</accession>
<gene>
    <name evidence="2" type="ORF">K1X11_004605</name>
</gene>
<proteinExistence type="predicted"/>
<evidence type="ECO:0000313" key="3">
    <source>
        <dbReference type="Proteomes" id="UP000738431"/>
    </source>
</evidence>
<reference evidence="2 3" key="2">
    <citation type="submission" date="2023-12" db="EMBL/GenBank/DDBJ databases">
        <title>Description of an unclassified Opitutus bacterium of Verrucomicrobiota.</title>
        <authorList>
            <person name="Zhang D.-F."/>
        </authorList>
    </citation>
    <scope>NUCLEOTIDE SEQUENCE [LARGE SCALE GENOMIC DNA]</scope>
    <source>
        <strain evidence="2 3">WL0086</strain>
    </source>
</reference>
<keyword evidence="3" id="KW-1185">Reference proteome</keyword>
<keyword evidence="1" id="KW-0732">Signal</keyword>
<dbReference type="EMBL" id="CP139781">
    <property type="protein sequence ID" value="WRQ88673.1"/>
    <property type="molecule type" value="Genomic_DNA"/>
</dbReference>
<feature type="chain" id="PRO_5046016845" description="DUF4382 domain-containing protein" evidence="1">
    <location>
        <begin position="19"/>
        <end position="738"/>
    </location>
</feature>
<feature type="signal peptide" evidence="1">
    <location>
        <begin position="1"/>
        <end position="18"/>
    </location>
</feature>
<evidence type="ECO:0000313" key="2">
    <source>
        <dbReference type="EMBL" id="WRQ88673.1"/>
    </source>
</evidence>
<dbReference type="Proteomes" id="UP000738431">
    <property type="component" value="Chromosome"/>
</dbReference>
<evidence type="ECO:0000256" key="1">
    <source>
        <dbReference type="SAM" id="SignalP"/>
    </source>
</evidence>
<sequence>MKRLSLLPFLLSAVLAFADTSVDQPTTPTATLELTADSPNTSTGGGTLTFTASAADYPADTTAIAWAVTIPAGWTYAGGDNEPSITPTRGDLVLLEWAYINIPDTDAVFTFSVDYPADILDESTITAEVIVRAASASDYAVLDVDPLSFDPAPYLDQPISFPAIATKRANDASFQLSATSPSGLPITYTVVSGPALISGNTVTLTGATGTVVIRANQGGDLYYKPATTATQSFEVVQSGSLVYFGQSSDGTEFAAEIPAGDKAGTVLGFIESIGQYYILTFRVAADDSIIVVDLQIVDNPVIDATTLAQYSLRRRAAGDEPAADEHTYTFTGTLNGSVLNLQIAELGITMTAQVEPAEGPTANLAGLYEASSLNSANGTTSSIVGTTGKVYVLAVTPTIVTGGSGTIASAGTFDFSTNESLRIVGNVDAPSTSVTGTLVFSDGSEDPFAGLSTETVRTDRMINLSTRAYVNGSPLITGFVIGGDQPKRVLLRAVGPTLADYGIDNPVADPRITLFDAAGSELMSSDTWSDDANAAMAATVTGAFPLPEGSLDAALVTELAPGVYTLHVNHTGAGGIAIAEIYDAAENPNSEYQRLVNISSRGDVTGGEGVLIGGFIVTGNSPKRVLVRGIGPGLAAQGVSGVLMDPQVKVYNADRQVVAANDNWQTATPVFAGQRTATATEITTANSTLGAFALADGASDAGLIVTLAPGAYTVELSASAATTDAQGNALIEIYELPE</sequence>
<name>A0ABZ1CBQ4_9BACT</name>